<dbReference type="WBParaSite" id="JU765_v2.g9571.t1">
    <property type="protein sequence ID" value="JU765_v2.g9571.t1"/>
    <property type="gene ID" value="JU765_v2.g9571"/>
</dbReference>
<reference evidence="2" key="1">
    <citation type="submission" date="2022-11" db="UniProtKB">
        <authorList>
            <consortium name="WormBaseParasite"/>
        </authorList>
    </citation>
    <scope>IDENTIFICATION</scope>
</reference>
<proteinExistence type="predicted"/>
<evidence type="ECO:0000313" key="2">
    <source>
        <dbReference type="WBParaSite" id="JU765_v2.g9571.t1"/>
    </source>
</evidence>
<dbReference type="Proteomes" id="UP000887576">
    <property type="component" value="Unplaced"/>
</dbReference>
<name>A0AC34RSP1_9BILA</name>
<evidence type="ECO:0000313" key="1">
    <source>
        <dbReference type="Proteomes" id="UP000887576"/>
    </source>
</evidence>
<organism evidence="1 2">
    <name type="scientific">Panagrolaimus sp. JU765</name>
    <dbReference type="NCBI Taxonomy" id="591449"/>
    <lineage>
        <taxon>Eukaryota</taxon>
        <taxon>Metazoa</taxon>
        <taxon>Ecdysozoa</taxon>
        <taxon>Nematoda</taxon>
        <taxon>Chromadorea</taxon>
        <taxon>Rhabditida</taxon>
        <taxon>Tylenchina</taxon>
        <taxon>Panagrolaimomorpha</taxon>
        <taxon>Panagrolaimoidea</taxon>
        <taxon>Panagrolaimidae</taxon>
        <taxon>Panagrolaimus</taxon>
    </lineage>
</organism>
<accession>A0AC34RSP1</accession>
<sequence>MIFTTDMFNSVTNAKTNAFEPLKTAKSLEIQGNEFIIEEHLSPFAVAAKLKDTSEKYYIRVESRVIGMSCTILHVKTLQQLLNNNKLFIKHGYAKYKKNYHLICRYHTSLAQVMAMNNGIFSQQSALFIGTITFRCIIDLHCNFHIHRNIKPSSFFTKPFRAGASLKMGSMTKTLNLTRQSDQT</sequence>
<protein>
    <submittedName>
        <fullName evidence="2">Uncharacterized protein</fullName>
    </submittedName>
</protein>